<dbReference type="FunFam" id="3.40.50.2020:FF:000003">
    <property type="entry name" value="Uracil phosphoribosyltransferase"/>
    <property type="match status" value="1"/>
</dbReference>
<dbReference type="GO" id="GO:0006223">
    <property type="term" value="P:uracil salvage"/>
    <property type="evidence" value="ECO:0007669"/>
    <property type="project" value="InterPro"/>
</dbReference>
<comment type="catalytic activity">
    <reaction evidence="11 15">
        <text>UMP + diphosphate = 5-phospho-alpha-D-ribose 1-diphosphate + uracil</text>
        <dbReference type="Rhea" id="RHEA:13017"/>
        <dbReference type="ChEBI" id="CHEBI:17568"/>
        <dbReference type="ChEBI" id="CHEBI:33019"/>
        <dbReference type="ChEBI" id="CHEBI:57865"/>
        <dbReference type="ChEBI" id="CHEBI:58017"/>
        <dbReference type="EC" id="2.4.2.9"/>
    </reaction>
</comment>
<evidence type="ECO:0000313" key="17">
    <source>
        <dbReference type="EMBL" id="KRG77854.1"/>
    </source>
</evidence>
<comment type="cofactor">
    <cofactor evidence="15">
        <name>Mg(2+)</name>
        <dbReference type="ChEBI" id="CHEBI:18420"/>
    </cofactor>
    <text evidence="15">Binds 1 Mg(2+) ion per subunit. The magnesium is bound as Mg-PRPP.</text>
</comment>
<evidence type="ECO:0000256" key="15">
    <source>
        <dbReference type="HAMAP-Rule" id="MF_01218"/>
    </source>
</evidence>
<evidence type="ECO:0000259" key="16">
    <source>
        <dbReference type="Pfam" id="PF14681"/>
    </source>
</evidence>
<feature type="binding site" evidence="15">
    <location>
        <begin position="130"/>
        <end position="138"/>
    </location>
    <ligand>
        <name>5-phospho-alpha-D-ribose 1-diphosphate</name>
        <dbReference type="ChEBI" id="CHEBI:58017"/>
    </ligand>
</feature>
<keyword evidence="9 15" id="KW-0342">GTP-binding</keyword>
<keyword evidence="7 15" id="KW-0547">Nucleotide-binding</keyword>
<evidence type="ECO:0000256" key="9">
    <source>
        <dbReference type="ARBA" id="ARBA00023134"/>
    </source>
</evidence>
<feature type="domain" description="Phosphoribosyltransferase" evidence="16">
    <location>
        <begin position="7"/>
        <end position="207"/>
    </location>
</feature>
<dbReference type="EC" id="2.4.2.9" evidence="3 15"/>
<dbReference type="Gene3D" id="3.40.50.2020">
    <property type="match status" value="1"/>
</dbReference>
<dbReference type="GO" id="GO:0000287">
    <property type="term" value="F:magnesium ion binding"/>
    <property type="evidence" value="ECO:0007669"/>
    <property type="project" value="UniProtKB-UniRule"/>
</dbReference>
<evidence type="ECO:0000256" key="10">
    <source>
        <dbReference type="ARBA" id="ARBA00031082"/>
    </source>
</evidence>
<comment type="similarity">
    <text evidence="2 15">Belongs to the UPRTase family.</text>
</comment>
<dbReference type="GO" id="GO:0004845">
    <property type="term" value="F:uracil phosphoribosyltransferase activity"/>
    <property type="evidence" value="ECO:0007669"/>
    <property type="project" value="UniProtKB-UniRule"/>
</dbReference>
<evidence type="ECO:0000313" key="18">
    <source>
        <dbReference type="Proteomes" id="UP000051386"/>
    </source>
</evidence>
<dbReference type="GO" id="GO:0005525">
    <property type="term" value="F:GTP binding"/>
    <property type="evidence" value="ECO:0007669"/>
    <property type="project" value="UniProtKB-KW"/>
</dbReference>
<dbReference type="Pfam" id="PF14681">
    <property type="entry name" value="UPRTase"/>
    <property type="match status" value="1"/>
</dbReference>
<dbReference type="GO" id="GO:0044206">
    <property type="term" value="P:UMP salvage"/>
    <property type="evidence" value="ECO:0007669"/>
    <property type="project" value="UniProtKB-UniRule"/>
</dbReference>
<dbReference type="SUPFAM" id="SSF53271">
    <property type="entry name" value="PRTase-like"/>
    <property type="match status" value="1"/>
</dbReference>
<dbReference type="CDD" id="cd06223">
    <property type="entry name" value="PRTases_typeI"/>
    <property type="match status" value="1"/>
</dbReference>
<dbReference type="PANTHER" id="PTHR32315:SF4">
    <property type="entry name" value="URACIL PHOSPHORIBOSYLTRANSFERASE, CHLOROPLASTIC"/>
    <property type="match status" value="1"/>
</dbReference>
<dbReference type="InterPro" id="IPR005765">
    <property type="entry name" value="UPRT"/>
</dbReference>
<comment type="pathway">
    <text evidence="1 15">Pyrimidine metabolism; UMP biosynthesis via salvage pathway; UMP from uracil: step 1/1.</text>
</comment>
<evidence type="ECO:0000256" key="12">
    <source>
        <dbReference type="ARBA" id="ARBA00056901"/>
    </source>
</evidence>
<evidence type="ECO:0000256" key="1">
    <source>
        <dbReference type="ARBA" id="ARBA00005180"/>
    </source>
</evidence>
<dbReference type="NCBIfam" id="NF001097">
    <property type="entry name" value="PRK00129.1"/>
    <property type="match status" value="1"/>
</dbReference>
<feature type="binding site" evidence="15">
    <location>
        <position position="199"/>
    </location>
    <ligand>
        <name>5-phospho-alpha-D-ribose 1-diphosphate</name>
        <dbReference type="ChEBI" id="CHEBI:58017"/>
    </ligand>
</feature>
<evidence type="ECO:0000256" key="14">
    <source>
        <dbReference type="ARBA" id="ARBA00079807"/>
    </source>
</evidence>
<evidence type="ECO:0000256" key="4">
    <source>
        <dbReference type="ARBA" id="ARBA00022533"/>
    </source>
</evidence>
<dbReference type="InterPro" id="IPR000836">
    <property type="entry name" value="PRTase_dom"/>
</dbReference>
<feature type="binding site" evidence="15">
    <location>
        <position position="193"/>
    </location>
    <ligand>
        <name>uracil</name>
        <dbReference type="ChEBI" id="CHEBI:17568"/>
    </ligand>
</feature>
<dbReference type="PATRIC" id="fig|517011.3.peg.31"/>
<organism evidence="17 18">
    <name type="scientific">Stenotrophomonas chelatiphaga</name>
    <dbReference type="NCBI Taxonomy" id="517011"/>
    <lineage>
        <taxon>Bacteria</taxon>
        <taxon>Pseudomonadati</taxon>
        <taxon>Pseudomonadota</taxon>
        <taxon>Gammaproteobacteria</taxon>
        <taxon>Lysobacterales</taxon>
        <taxon>Lysobacteraceae</taxon>
        <taxon>Stenotrophomonas</taxon>
    </lineage>
</organism>
<sequence length="211" mass="22651">MNIVEVRHPLVQHKIGLMRNAALSTKDFRELANELGTLLAYEATADLDTESHTMDGWSGPVTVQRIAGAKITVVPILRAGLGMLSGVLSLIPAARVSVVGLQRDEETLQPVPYFERLTGRLEERDALILDPMLATGGTLIATIDMLKRAGARRIKGIFLVAAPEGIAAVQAAHPDVQIYTAAIDDHLNEKGYILPGLGDAGDRIFGTRLIG</sequence>
<dbReference type="Proteomes" id="UP000051386">
    <property type="component" value="Unassembled WGS sequence"/>
</dbReference>
<comment type="activity regulation">
    <text evidence="15">Allosterically activated by GTP.</text>
</comment>
<dbReference type="InterPro" id="IPR034332">
    <property type="entry name" value="Upp_B"/>
</dbReference>
<protein>
    <recommendedName>
        <fullName evidence="13 15">Uracil phosphoribosyltransferase</fullName>
        <ecNumber evidence="3 15">2.4.2.9</ecNumber>
    </recommendedName>
    <alternativeName>
        <fullName evidence="10 15">UMP pyrophosphorylase</fullName>
    </alternativeName>
    <alternativeName>
        <fullName evidence="14 15">UPRTase</fullName>
    </alternativeName>
</protein>
<dbReference type="InterPro" id="IPR050054">
    <property type="entry name" value="UPRTase/APRTase"/>
</dbReference>
<dbReference type="EMBL" id="LDJK01000001">
    <property type="protein sequence ID" value="KRG77854.1"/>
    <property type="molecule type" value="Genomic_DNA"/>
</dbReference>
<evidence type="ECO:0000256" key="13">
    <source>
        <dbReference type="ARBA" id="ARBA00072146"/>
    </source>
</evidence>
<comment type="caution">
    <text evidence="17">The sequence shown here is derived from an EMBL/GenBank/DDBJ whole genome shotgun (WGS) entry which is preliminary data.</text>
</comment>
<feature type="binding site" evidence="15">
    <location>
        <begin position="198"/>
        <end position="200"/>
    </location>
    <ligand>
        <name>uracil</name>
        <dbReference type="ChEBI" id="CHEBI:17568"/>
    </ligand>
</feature>
<gene>
    <name evidence="15" type="primary">upp</name>
    <name evidence="17" type="ORF">ABB28_00145</name>
</gene>
<dbReference type="UniPathway" id="UPA00574">
    <property type="reaction ID" value="UER00636"/>
</dbReference>
<evidence type="ECO:0000256" key="2">
    <source>
        <dbReference type="ARBA" id="ARBA00009516"/>
    </source>
</evidence>
<accession>A0A0R0DIE7</accession>
<comment type="function">
    <text evidence="12 15">Catalyzes the conversion of uracil and 5-phospho-alpha-D-ribose 1-diphosphate (PRPP) to UMP and diphosphate.</text>
</comment>
<evidence type="ECO:0000256" key="6">
    <source>
        <dbReference type="ARBA" id="ARBA00022679"/>
    </source>
</evidence>
<dbReference type="HAMAP" id="MF_01218_B">
    <property type="entry name" value="Upp_B"/>
    <property type="match status" value="1"/>
</dbReference>
<evidence type="ECO:0000256" key="8">
    <source>
        <dbReference type="ARBA" id="ARBA00022842"/>
    </source>
</evidence>
<reference evidence="17 18" key="1">
    <citation type="submission" date="2015-05" db="EMBL/GenBank/DDBJ databases">
        <title>Genome sequencing and analysis of members of genus Stenotrophomonas.</title>
        <authorList>
            <person name="Patil P.P."/>
            <person name="Midha S."/>
            <person name="Patil P.B."/>
        </authorList>
    </citation>
    <scope>NUCLEOTIDE SEQUENCE [LARGE SCALE GENOMIC DNA]</scope>
    <source>
        <strain evidence="17 18">DSM 21508</strain>
    </source>
</reference>
<dbReference type="GO" id="GO:0005737">
    <property type="term" value="C:cytoplasm"/>
    <property type="evidence" value="ECO:0007669"/>
    <property type="project" value="UniProtKB-ARBA"/>
</dbReference>
<evidence type="ECO:0000256" key="3">
    <source>
        <dbReference type="ARBA" id="ARBA00011894"/>
    </source>
</evidence>
<keyword evidence="4 15" id="KW-0021">Allosteric enzyme</keyword>
<evidence type="ECO:0000256" key="5">
    <source>
        <dbReference type="ARBA" id="ARBA00022676"/>
    </source>
</evidence>
<dbReference type="RefSeq" id="WP_057506676.1">
    <property type="nucleotide sequence ID" value="NZ_JANUEG010000009.1"/>
</dbReference>
<dbReference type="NCBIfam" id="TIGR01091">
    <property type="entry name" value="upp"/>
    <property type="match status" value="1"/>
</dbReference>
<evidence type="ECO:0000256" key="11">
    <source>
        <dbReference type="ARBA" id="ARBA00052919"/>
    </source>
</evidence>
<keyword evidence="18" id="KW-1185">Reference proteome</keyword>
<keyword evidence="8 15" id="KW-0460">Magnesium</keyword>
<keyword evidence="6 15" id="KW-0808">Transferase</keyword>
<feature type="binding site" evidence="15">
    <location>
        <position position="78"/>
    </location>
    <ligand>
        <name>5-phospho-alpha-D-ribose 1-diphosphate</name>
        <dbReference type="ChEBI" id="CHEBI:58017"/>
    </ligand>
</feature>
<evidence type="ECO:0000256" key="7">
    <source>
        <dbReference type="ARBA" id="ARBA00022741"/>
    </source>
</evidence>
<dbReference type="AlphaFoldDB" id="A0A0R0DIE7"/>
<dbReference type="PANTHER" id="PTHR32315">
    <property type="entry name" value="ADENINE PHOSPHORIBOSYLTRANSFERASE"/>
    <property type="match status" value="1"/>
</dbReference>
<keyword evidence="5 15" id="KW-0328">Glycosyltransferase</keyword>
<proteinExistence type="inferred from homology"/>
<feature type="binding site" evidence="15">
    <location>
        <position position="103"/>
    </location>
    <ligand>
        <name>5-phospho-alpha-D-ribose 1-diphosphate</name>
        <dbReference type="ChEBI" id="CHEBI:58017"/>
    </ligand>
</feature>
<dbReference type="InterPro" id="IPR029057">
    <property type="entry name" value="PRTase-like"/>
</dbReference>
<name>A0A0R0DIE7_9GAMM</name>